<gene>
    <name evidence="1" type="ORF">Tco_1054357</name>
</gene>
<reference evidence="1" key="1">
    <citation type="journal article" date="2022" name="Int. J. Mol. Sci.">
        <title>Draft Genome of Tanacetum Coccineum: Genomic Comparison of Closely Related Tanacetum-Family Plants.</title>
        <authorList>
            <person name="Yamashiro T."/>
            <person name="Shiraishi A."/>
            <person name="Nakayama K."/>
            <person name="Satake H."/>
        </authorList>
    </citation>
    <scope>NUCLEOTIDE SEQUENCE</scope>
</reference>
<name>A0ABQ5GWJ4_9ASTR</name>
<evidence type="ECO:0000313" key="2">
    <source>
        <dbReference type="Proteomes" id="UP001151760"/>
    </source>
</evidence>
<reference evidence="1" key="2">
    <citation type="submission" date="2022-01" db="EMBL/GenBank/DDBJ databases">
        <authorList>
            <person name="Yamashiro T."/>
            <person name="Shiraishi A."/>
            <person name="Satake H."/>
            <person name="Nakayama K."/>
        </authorList>
    </citation>
    <scope>NUCLEOTIDE SEQUENCE</scope>
</reference>
<sequence length="176" mass="18798">MTLCSLMTLFCFLDDPHEWRFWFLDKDISVLNLDQEAKKCTIGPSECDLAVTRISSCKTALTLLFCLRISNTFRGGALRGASCQVTRVVQGKRDVAQSALVIRGLVFKGSMHLAAAADERMGRLAHLGGEVGGGELFGEWGGATKLSVWGQRGVGGAGVVMGCEGDWGLGIEDIAG</sequence>
<dbReference type="Proteomes" id="UP001151760">
    <property type="component" value="Unassembled WGS sequence"/>
</dbReference>
<keyword evidence="2" id="KW-1185">Reference proteome</keyword>
<dbReference type="EMBL" id="BQNB010018952">
    <property type="protein sequence ID" value="GJT80015.1"/>
    <property type="molecule type" value="Genomic_DNA"/>
</dbReference>
<evidence type="ECO:0000313" key="1">
    <source>
        <dbReference type="EMBL" id="GJT80015.1"/>
    </source>
</evidence>
<proteinExistence type="predicted"/>
<comment type="caution">
    <text evidence="1">The sequence shown here is derived from an EMBL/GenBank/DDBJ whole genome shotgun (WGS) entry which is preliminary data.</text>
</comment>
<organism evidence="1 2">
    <name type="scientific">Tanacetum coccineum</name>
    <dbReference type="NCBI Taxonomy" id="301880"/>
    <lineage>
        <taxon>Eukaryota</taxon>
        <taxon>Viridiplantae</taxon>
        <taxon>Streptophyta</taxon>
        <taxon>Embryophyta</taxon>
        <taxon>Tracheophyta</taxon>
        <taxon>Spermatophyta</taxon>
        <taxon>Magnoliopsida</taxon>
        <taxon>eudicotyledons</taxon>
        <taxon>Gunneridae</taxon>
        <taxon>Pentapetalae</taxon>
        <taxon>asterids</taxon>
        <taxon>campanulids</taxon>
        <taxon>Asterales</taxon>
        <taxon>Asteraceae</taxon>
        <taxon>Asteroideae</taxon>
        <taxon>Anthemideae</taxon>
        <taxon>Anthemidinae</taxon>
        <taxon>Tanacetum</taxon>
    </lineage>
</organism>
<protein>
    <submittedName>
        <fullName evidence="1">Uncharacterized protein</fullName>
    </submittedName>
</protein>
<accession>A0ABQ5GWJ4</accession>